<evidence type="ECO:0000256" key="5">
    <source>
        <dbReference type="ARBA" id="ARBA00013187"/>
    </source>
</evidence>
<dbReference type="RefSeq" id="WP_023927994.1">
    <property type="nucleotide sequence ID" value="NZ_KI669454.1"/>
</dbReference>
<dbReference type="Pfam" id="PF00155">
    <property type="entry name" value="Aminotran_1_2"/>
    <property type="match status" value="1"/>
</dbReference>
<keyword evidence="7" id="KW-0093">Biotin biosynthesis</keyword>
<comment type="similarity">
    <text evidence="3">Belongs to the class-II pyridoxal-phosphate-dependent aminotransferase family. BioF subfamily.</text>
</comment>
<proteinExistence type="inferred from homology"/>
<gene>
    <name evidence="14" type="ORF">HMPREF2086_01252</name>
</gene>
<dbReference type="PATRIC" id="fig|1357400.3.peg.1676"/>
<evidence type="ECO:0000256" key="3">
    <source>
        <dbReference type="ARBA" id="ARBA00010008"/>
    </source>
</evidence>
<keyword evidence="15" id="KW-1185">Reference proteome</keyword>
<dbReference type="InterPro" id="IPR015424">
    <property type="entry name" value="PyrdxlP-dep_Trfase"/>
</dbReference>
<evidence type="ECO:0000256" key="9">
    <source>
        <dbReference type="ARBA" id="ARBA00032610"/>
    </source>
</evidence>
<dbReference type="STRING" id="1357400.HMPREF2086_01252"/>
<evidence type="ECO:0000256" key="7">
    <source>
        <dbReference type="ARBA" id="ARBA00022756"/>
    </source>
</evidence>
<comment type="catalytic activity">
    <reaction evidence="11">
        <text>6-carboxyhexanoyl-[ACP] + L-alanine + H(+) = (8S)-8-amino-7-oxononanoate + holo-[ACP] + CO2</text>
        <dbReference type="Rhea" id="RHEA:42288"/>
        <dbReference type="Rhea" id="RHEA-COMP:9685"/>
        <dbReference type="Rhea" id="RHEA-COMP:9955"/>
        <dbReference type="ChEBI" id="CHEBI:15378"/>
        <dbReference type="ChEBI" id="CHEBI:16526"/>
        <dbReference type="ChEBI" id="CHEBI:57972"/>
        <dbReference type="ChEBI" id="CHEBI:64479"/>
        <dbReference type="ChEBI" id="CHEBI:78846"/>
        <dbReference type="ChEBI" id="CHEBI:149468"/>
        <dbReference type="EC" id="2.3.1.47"/>
    </reaction>
</comment>
<dbReference type="PROSITE" id="PS00599">
    <property type="entry name" value="AA_TRANSFER_CLASS_2"/>
    <property type="match status" value="1"/>
</dbReference>
<dbReference type="PANTHER" id="PTHR13693:SF100">
    <property type="entry name" value="8-AMINO-7-OXONONANOATE SYNTHASE"/>
    <property type="match status" value="1"/>
</dbReference>
<evidence type="ECO:0000256" key="4">
    <source>
        <dbReference type="ARBA" id="ARBA00011738"/>
    </source>
</evidence>
<evidence type="ECO:0000313" key="15">
    <source>
        <dbReference type="Proteomes" id="UP000018731"/>
    </source>
</evidence>
<evidence type="ECO:0000256" key="8">
    <source>
        <dbReference type="ARBA" id="ARBA00022898"/>
    </source>
</evidence>
<evidence type="ECO:0000256" key="12">
    <source>
        <dbReference type="RuleBase" id="RU003693"/>
    </source>
</evidence>
<dbReference type="EC" id="2.3.1.47" evidence="5"/>
<evidence type="ECO:0000256" key="11">
    <source>
        <dbReference type="ARBA" id="ARBA00047715"/>
    </source>
</evidence>
<dbReference type="eggNOG" id="COG0156">
    <property type="taxonomic scope" value="Bacteria"/>
</dbReference>
<dbReference type="Gene3D" id="3.90.1150.10">
    <property type="entry name" value="Aspartate Aminotransferase, domain 1"/>
    <property type="match status" value="1"/>
</dbReference>
<accession>V8C8R5</accession>
<comment type="subunit">
    <text evidence="4">Homodimer.</text>
</comment>
<dbReference type="AlphaFoldDB" id="V8C8R5"/>
<keyword evidence="6" id="KW-0808">Transferase</keyword>
<comment type="caution">
    <text evidence="14">The sequence shown here is derived from an EMBL/GenBank/DDBJ whole genome shotgun (WGS) entry which is preliminary data.</text>
</comment>
<dbReference type="HOGENOM" id="CLU_015846_11_2_7"/>
<evidence type="ECO:0000256" key="2">
    <source>
        <dbReference type="ARBA" id="ARBA00004746"/>
    </source>
</evidence>
<reference evidence="14 15" key="1">
    <citation type="journal article" date="2014" name="Genome Announc.">
        <title>Draft genome sequences of six enterohepatic helicobacter species isolated from humans and one from rhesus macaques.</title>
        <authorList>
            <person name="Shen Z."/>
            <person name="Sheh A."/>
            <person name="Young S.K."/>
            <person name="Abouelliel A."/>
            <person name="Ward D.V."/>
            <person name="Earl A.M."/>
            <person name="Fox J.G."/>
        </authorList>
    </citation>
    <scope>NUCLEOTIDE SEQUENCE [LARGE SCALE GENOMIC DNA]</scope>
    <source>
        <strain evidence="14 15">MIT 99-5501</strain>
    </source>
</reference>
<dbReference type="GO" id="GO:0030170">
    <property type="term" value="F:pyridoxal phosphate binding"/>
    <property type="evidence" value="ECO:0007669"/>
    <property type="project" value="InterPro"/>
</dbReference>
<evidence type="ECO:0000256" key="6">
    <source>
        <dbReference type="ARBA" id="ARBA00022679"/>
    </source>
</evidence>
<dbReference type="Gene3D" id="3.40.640.10">
    <property type="entry name" value="Type I PLP-dependent aspartate aminotransferase-like (Major domain)"/>
    <property type="match status" value="1"/>
</dbReference>
<dbReference type="InterPro" id="IPR015421">
    <property type="entry name" value="PyrdxlP-dep_Trfase_major"/>
</dbReference>
<evidence type="ECO:0000259" key="13">
    <source>
        <dbReference type="Pfam" id="PF00155"/>
    </source>
</evidence>
<sequence length="456" mass="51371">MQHIKQILDSLKAQDNYRILRDFRHCGGYLLDSKEVKLLNLASNDYLGIASDEKIVQKFYKWCEKKGFLAPKKSAKSHKNSKTPHKDFANFLRFSSSSSRLLSGGFPVYEAFEAHLDSAFFPKKSLLFNSGYHLNVSLMQALSQLPRSLFLLDFYSHASVIDGVRLGGADFKRFRHNDISHLSELLESRGKNYEHIFIVSEGVFSMEGDFAFLEQIIALKEEHKKRGKNVYIYLDEAHSVGVFGRSEGVRYSKDLSGFGIENDGLGLARALGVESCVDFLVFTFGKAIGSVGACVICHKHFRDFFVNSARGLIYSSALPPINVAFSYFVFEILGGCKEEKKLAKSITKRRENLALLSEFFRDSLEQIAQKYYLKSLGKSHIFSLILGENYLAINLAKKLESSGIYAPAIKSPTVPKGSARIRFSLSASMSLDEARFVIEELEKHLKTILKSLKKNI</sequence>
<evidence type="ECO:0000256" key="1">
    <source>
        <dbReference type="ARBA" id="ARBA00001933"/>
    </source>
</evidence>
<dbReference type="InterPro" id="IPR015422">
    <property type="entry name" value="PyrdxlP-dep_Trfase_small"/>
</dbReference>
<comment type="pathway">
    <text evidence="2">Cofactor biosynthesis; biotin biosynthesis.</text>
</comment>
<keyword evidence="8 12" id="KW-0663">Pyridoxal phosphate</keyword>
<feature type="domain" description="Aminotransferase class I/classII large" evidence="13">
    <location>
        <begin position="65"/>
        <end position="439"/>
    </location>
</feature>
<comment type="cofactor">
    <cofactor evidence="1 12">
        <name>pyridoxal 5'-phosphate</name>
        <dbReference type="ChEBI" id="CHEBI:597326"/>
    </cofactor>
</comment>
<dbReference type="SUPFAM" id="SSF53383">
    <property type="entry name" value="PLP-dependent transferases"/>
    <property type="match status" value="1"/>
</dbReference>
<dbReference type="GO" id="GO:0008710">
    <property type="term" value="F:8-amino-7-oxononanoate synthase activity"/>
    <property type="evidence" value="ECO:0007669"/>
    <property type="project" value="UniProtKB-EC"/>
</dbReference>
<dbReference type="InterPro" id="IPR050087">
    <property type="entry name" value="AON_synthase_class-II"/>
</dbReference>
<dbReference type="InterPro" id="IPR001917">
    <property type="entry name" value="Aminotrans_II_pyridoxalP_BS"/>
</dbReference>
<dbReference type="PANTHER" id="PTHR13693">
    <property type="entry name" value="CLASS II AMINOTRANSFERASE/8-AMINO-7-OXONONANOATE SYNTHASE"/>
    <property type="match status" value="1"/>
</dbReference>
<organism evidence="14 15">
    <name type="scientific">Helicobacter macacae MIT 99-5501</name>
    <dbReference type="NCBI Taxonomy" id="1357400"/>
    <lineage>
        <taxon>Bacteria</taxon>
        <taxon>Pseudomonadati</taxon>
        <taxon>Campylobacterota</taxon>
        <taxon>Epsilonproteobacteria</taxon>
        <taxon>Campylobacterales</taxon>
        <taxon>Helicobacteraceae</taxon>
        <taxon>Helicobacter</taxon>
    </lineage>
</organism>
<dbReference type="InterPro" id="IPR004839">
    <property type="entry name" value="Aminotransferase_I/II_large"/>
</dbReference>
<evidence type="ECO:0000256" key="10">
    <source>
        <dbReference type="ARBA" id="ARBA00033381"/>
    </source>
</evidence>
<evidence type="ECO:0000313" key="14">
    <source>
        <dbReference type="EMBL" id="ETD23447.1"/>
    </source>
</evidence>
<dbReference type="Proteomes" id="UP000018731">
    <property type="component" value="Unassembled WGS sequence"/>
</dbReference>
<dbReference type="EMBL" id="AZJI01000005">
    <property type="protein sequence ID" value="ETD23447.1"/>
    <property type="molecule type" value="Genomic_DNA"/>
</dbReference>
<protein>
    <recommendedName>
        <fullName evidence="5">8-amino-7-oxononanoate synthase</fullName>
        <ecNumber evidence="5">2.3.1.47</ecNumber>
    </recommendedName>
    <alternativeName>
        <fullName evidence="9">7-keto-8-amino-pelargonic acid synthase</fullName>
    </alternativeName>
    <alternativeName>
        <fullName evidence="10">8-amino-7-ketopelargonate synthase</fullName>
    </alternativeName>
</protein>
<dbReference type="GO" id="GO:0009102">
    <property type="term" value="P:biotin biosynthetic process"/>
    <property type="evidence" value="ECO:0007669"/>
    <property type="project" value="UniProtKB-KW"/>
</dbReference>
<name>V8C8R5_9HELI</name>
<dbReference type="OrthoDB" id="9807157at2"/>